<dbReference type="CDD" id="cd04301">
    <property type="entry name" value="NAT_SF"/>
    <property type="match status" value="1"/>
</dbReference>
<dbReference type="PRINTS" id="PR00092">
    <property type="entry name" value="TYROSINASE"/>
</dbReference>
<evidence type="ECO:0000256" key="3">
    <source>
        <dbReference type="SAM" id="SignalP"/>
    </source>
</evidence>
<keyword evidence="1" id="KW-0479">Metal-binding</keyword>
<dbReference type="PANTHER" id="PTHR11474:SF126">
    <property type="entry name" value="TYROSINASE-LIKE PROTEIN TYR-1-RELATED"/>
    <property type="match status" value="1"/>
</dbReference>
<dbReference type="GO" id="GO:0016491">
    <property type="term" value="F:oxidoreductase activity"/>
    <property type="evidence" value="ECO:0007669"/>
    <property type="project" value="InterPro"/>
</dbReference>
<dbReference type="EMBL" id="JAQJZL010000003">
    <property type="protein sequence ID" value="KAJ6047642.1"/>
    <property type="molecule type" value="Genomic_DNA"/>
</dbReference>
<keyword evidence="2" id="KW-0186">Copper</keyword>
<dbReference type="InterPro" id="IPR016181">
    <property type="entry name" value="Acyl_CoA_acyltransferase"/>
</dbReference>
<dbReference type="AlphaFoldDB" id="A0AAD6NB37"/>
<dbReference type="PROSITE" id="PS00498">
    <property type="entry name" value="TYROSINASE_2"/>
    <property type="match status" value="1"/>
</dbReference>
<evidence type="ECO:0000259" key="4">
    <source>
        <dbReference type="PROSITE" id="PS51186"/>
    </source>
</evidence>
<protein>
    <recommendedName>
        <fullName evidence="4">N-acetyltransferase domain-containing protein</fullName>
    </recommendedName>
</protein>
<evidence type="ECO:0000313" key="6">
    <source>
        <dbReference type="Proteomes" id="UP001219568"/>
    </source>
</evidence>
<feature type="domain" description="N-acetyltransferase" evidence="4">
    <location>
        <begin position="472"/>
        <end position="552"/>
    </location>
</feature>
<feature type="signal peptide" evidence="3">
    <location>
        <begin position="1"/>
        <end position="19"/>
    </location>
</feature>
<feature type="chain" id="PRO_5042238146" description="N-acetyltransferase domain-containing protein" evidence="3">
    <location>
        <begin position="20"/>
        <end position="552"/>
    </location>
</feature>
<dbReference type="GO" id="GO:0016747">
    <property type="term" value="F:acyltransferase activity, transferring groups other than amino-acyl groups"/>
    <property type="evidence" value="ECO:0007669"/>
    <property type="project" value="InterPro"/>
</dbReference>
<dbReference type="Gene3D" id="1.10.1280.10">
    <property type="entry name" value="Di-copper center containing domain from catechol oxidase"/>
    <property type="match status" value="1"/>
</dbReference>
<name>A0AAD6NB37_PENCN</name>
<dbReference type="SUPFAM" id="SSF48056">
    <property type="entry name" value="Di-copper centre-containing domain"/>
    <property type="match status" value="1"/>
</dbReference>
<organism evidence="5 6">
    <name type="scientific">Penicillium canescens</name>
    <dbReference type="NCBI Taxonomy" id="5083"/>
    <lineage>
        <taxon>Eukaryota</taxon>
        <taxon>Fungi</taxon>
        <taxon>Dikarya</taxon>
        <taxon>Ascomycota</taxon>
        <taxon>Pezizomycotina</taxon>
        <taxon>Eurotiomycetes</taxon>
        <taxon>Eurotiomycetidae</taxon>
        <taxon>Eurotiales</taxon>
        <taxon>Aspergillaceae</taxon>
        <taxon>Penicillium</taxon>
    </lineage>
</organism>
<dbReference type="PANTHER" id="PTHR11474">
    <property type="entry name" value="TYROSINASE FAMILY MEMBER"/>
    <property type="match status" value="1"/>
</dbReference>
<dbReference type="Pfam" id="PF00264">
    <property type="entry name" value="Tyrosinase"/>
    <property type="match status" value="1"/>
</dbReference>
<keyword evidence="3" id="KW-0732">Signal</keyword>
<dbReference type="InterPro" id="IPR050316">
    <property type="entry name" value="Tyrosinase/Hemocyanin"/>
</dbReference>
<dbReference type="GO" id="GO:0046872">
    <property type="term" value="F:metal ion binding"/>
    <property type="evidence" value="ECO:0007669"/>
    <property type="project" value="UniProtKB-KW"/>
</dbReference>
<dbReference type="Pfam" id="PF13508">
    <property type="entry name" value="Acetyltransf_7"/>
    <property type="match status" value="1"/>
</dbReference>
<dbReference type="Gene3D" id="3.40.630.30">
    <property type="match status" value="1"/>
</dbReference>
<accession>A0AAD6NB37</accession>
<sequence length="552" mass="62333">MRFLRLSLGVFLLVADSLADTCKNPPIRKEWRQLDLDERRDYIGAVLCLASQPAISGLENAATHFDDFQATHSDQTPSIHWVGHFALWHRYFVASYEKALREDCGYKGAQPYWNWSLDASSTDNSTMAIFETDVFDADRGFGGNGKYLPANATQNPFNLTGRTGGGCVENGPFTPPDFMLAVGHQKGQPDCLRRDWIPWIMNYFAQESLVDHVLAQPDYTSFARALENLPSFTQPNIHGSAHFGVGGVLGTLGNSALSPGDPLFFLHHCNLDRIFWEWQKKDLPTRFHEVGGPITPLDYSGKNVTLDFKVNIGKLAPNTTLESLLNTQGVCLRPARAQDLPDIANLVAQAMLEDELLIWMCPRRHEHYADFRYSFLRRLKTRFVTPGYVMVVAVEHSGDREQIRGYSGWERLGTGADAGQWQRENNGWWHALERTLLDLENRYLSLVSPDRSVDLYRQQHYRTAAADDAFPFSDFPELWYLGQLAVDPAHQRRGIGQHLVEWGLQQARRERVCVGLEAGVKGAGLYQKLGFDIVNTTELIPGVTIRAMLYTI</sequence>
<dbReference type="PROSITE" id="PS51186">
    <property type="entry name" value="GNAT"/>
    <property type="match status" value="1"/>
</dbReference>
<dbReference type="Proteomes" id="UP001219568">
    <property type="component" value="Unassembled WGS sequence"/>
</dbReference>
<proteinExistence type="predicted"/>
<comment type="caution">
    <text evidence="5">The sequence shown here is derived from an EMBL/GenBank/DDBJ whole genome shotgun (WGS) entry which is preliminary data.</text>
</comment>
<dbReference type="InterPro" id="IPR002227">
    <property type="entry name" value="Tyrosinase_Cu-bd"/>
</dbReference>
<evidence type="ECO:0000256" key="1">
    <source>
        <dbReference type="ARBA" id="ARBA00022723"/>
    </source>
</evidence>
<reference evidence="5" key="2">
    <citation type="submission" date="2023-01" db="EMBL/GenBank/DDBJ databases">
        <authorList>
            <person name="Petersen C."/>
        </authorList>
    </citation>
    <scope>NUCLEOTIDE SEQUENCE</scope>
    <source>
        <strain evidence="5">IBT 15450</strain>
    </source>
</reference>
<dbReference type="InterPro" id="IPR000182">
    <property type="entry name" value="GNAT_dom"/>
</dbReference>
<keyword evidence="6" id="KW-1185">Reference proteome</keyword>
<gene>
    <name evidence="5" type="ORF">N7460_003789</name>
</gene>
<dbReference type="SUPFAM" id="SSF55729">
    <property type="entry name" value="Acyl-CoA N-acyltransferases (Nat)"/>
    <property type="match status" value="1"/>
</dbReference>
<reference evidence="5" key="1">
    <citation type="journal article" date="2023" name="IMA Fungus">
        <title>Comparative genomic study of the Penicillium genus elucidates a diverse pangenome and 15 lateral gene transfer events.</title>
        <authorList>
            <person name="Petersen C."/>
            <person name="Sorensen T."/>
            <person name="Nielsen M.R."/>
            <person name="Sondergaard T.E."/>
            <person name="Sorensen J.L."/>
            <person name="Fitzpatrick D.A."/>
            <person name="Frisvad J.C."/>
            <person name="Nielsen K.L."/>
        </authorList>
    </citation>
    <scope>NUCLEOTIDE SEQUENCE</scope>
    <source>
        <strain evidence="5">IBT 15450</strain>
    </source>
</reference>
<evidence type="ECO:0000313" key="5">
    <source>
        <dbReference type="EMBL" id="KAJ6047642.1"/>
    </source>
</evidence>
<evidence type="ECO:0000256" key="2">
    <source>
        <dbReference type="ARBA" id="ARBA00023008"/>
    </source>
</evidence>
<dbReference type="InterPro" id="IPR008922">
    <property type="entry name" value="Di-copper_centre_dom_sf"/>
</dbReference>